<reference evidence="3" key="1">
    <citation type="submission" date="2023-10" db="EMBL/GenBank/DDBJ databases">
        <authorList>
            <person name="Chen Y."/>
            <person name="Shah S."/>
            <person name="Dougan E. K."/>
            <person name="Thang M."/>
            <person name="Chan C."/>
        </authorList>
    </citation>
    <scope>NUCLEOTIDE SEQUENCE [LARGE SCALE GENOMIC DNA]</scope>
</reference>
<comment type="caution">
    <text evidence="3">The sequence shown here is derived from an EMBL/GenBank/DDBJ whole genome shotgun (WGS) entry which is preliminary data.</text>
</comment>
<dbReference type="Proteomes" id="UP001189429">
    <property type="component" value="Unassembled WGS sequence"/>
</dbReference>
<organism evidence="3 4">
    <name type="scientific">Prorocentrum cordatum</name>
    <dbReference type="NCBI Taxonomy" id="2364126"/>
    <lineage>
        <taxon>Eukaryota</taxon>
        <taxon>Sar</taxon>
        <taxon>Alveolata</taxon>
        <taxon>Dinophyceae</taxon>
        <taxon>Prorocentrales</taxon>
        <taxon>Prorocentraceae</taxon>
        <taxon>Prorocentrum</taxon>
    </lineage>
</organism>
<sequence>MAGPPSKPAPRTPSKGAISRWSPMIGPCSHMCSSAPPRRACQLRGCLPNMPMTPAMSWRRPGRGAPVLMPLLALLLPLGSLGARSPGGDGGDTELMPEMMAAEHVGGENRASPGGGGGDTELMHEMMAAEQEGGGANATGRGPPRARGPPEGAPGASPVQAQPLAWQVLAAGAFALAVCRLGWLLQADWYPSDGLAALKPPKLGLGGAVAEPSWPEGFYLASLAGPAACARVTACVGNDRKGCVHYAGCSGCLVLLVGVAFLAALLVWVFAADAVRPDGVLARRPGASEAVQAALSVSDGRGRPEHEATGPSAGKRLA</sequence>
<feature type="region of interest" description="Disordered" evidence="1">
    <location>
        <begin position="1"/>
        <end position="20"/>
    </location>
</feature>
<feature type="region of interest" description="Disordered" evidence="1">
    <location>
        <begin position="131"/>
        <end position="158"/>
    </location>
</feature>
<dbReference type="EMBL" id="CAUYUJ010018560">
    <property type="protein sequence ID" value="CAK0884511.1"/>
    <property type="molecule type" value="Genomic_DNA"/>
</dbReference>
<keyword evidence="2" id="KW-0472">Membrane</keyword>
<proteinExistence type="predicted"/>
<feature type="compositionally biased region" description="Pro residues" evidence="1">
    <location>
        <begin position="1"/>
        <end position="11"/>
    </location>
</feature>
<evidence type="ECO:0000256" key="1">
    <source>
        <dbReference type="SAM" id="MobiDB-lite"/>
    </source>
</evidence>
<protein>
    <submittedName>
        <fullName evidence="3">Uncharacterized protein</fullName>
    </submittedName>
</protein>
<keyword evidence="4" id="KW-1185">Reference proteome</keyword>
<evidence type="ECO:0000313" key="4">
    <source>
        <dbReference type="Proteomes" id="UP001189429"/>
    </source>
</evidence>
<gene>
    <name evidence="3" type="ORF">PCOR1329_LOCUS66444</name>
</gene>
<feature type="region of interest" description="Disordered" evidence="1">
    <location>
        <begin position="295"/>
        <end position="318"/>
    </location>
</feature>
<name>A0ABN9WDS8_9DINO</name>
<keyword evidence="2" id="KW-1133">Transmembrane helix</keyword>
<accession>A0ABN9WDS8</accession>
<feature type="transmembrane region" description="Helical" evidence="2">
    <location>
        <begin position="253"/>
        <end position="275"/>
    </location>
</feature>
<evidence type="ECO:0000256" key="2">
    <source>
        <dbReference type="SAM" id="Phobius"/>
    </source>
</evidence>
<keyword evidence="2" id="KW-0812">Transmembrane</keyword>
<evidence type="ECO:0000313" key="3">
    <source>
        <dbReference type="EMBL" id="CAK0884511.1"/>
    </source>
</evidence>
<feature type="compositionally biased region" description="Low complexity" evidence="1">
    <location>
        <begin position="138"/>
        <end position="156"/>
    </location>
</feature>